<dbReference type="STRING" id="1389489.O159_01730"/>
<dbReference type="Proteomes" id="UP000016743">
    <property type="component" value="Chromosome"/>
</dbReference>
<organism evidence="1 2">
    <name type="scientific">Leifsonia xyli subsp. cynodontis DSM 46306</name>
    <dbReference type="NCBI Taxonomy" id="1389489"/>
    <lineage>
        <taxon>Bacteria</taxon>
        <taxon>Bacillati</taxon>
        <taxon>Actinomycetota</taxon>
        <taxon>Actinomycetes</taxon>
        <taxon>Micrococcales</taxon>
        <taxon>Microbacteriaceae</taxon>
        <taxon>Leifsonia</taxon>
    </lineage>
</organism>
<evidence type="ECO:0008006" key="3">
    <source>
        <dbReference type="Google" id="ProtNLM"/>
    </source>
</evidence>
<reference evidence="1 2" key="1">
    <citation type="journal article" date="2013" name="Genome Announc.">
        <title>Complete Genome Sequence of Leifsonia xyli subsp. cynodontis Strain DSM46306, a Gram-Positive Bacterial Pathogen of Grasses.</title>
        <authorList>
            <person name="Monteiro-Vitorello C.B."/>
            <person name="Zerillo M.M."/>
            <person name="Van Sluys M.A."/>
            <person name="Camargo L.E."/>
            <person name="Kitajima J.P."/>
        </authorList>
    </citation>
    <scope>NUCLEOTIDE SEQUENCE [LARGE SCALE GENOMIC DNA]</scope>
    <source>
        <strain evidence="1 2">DSM 46306</strain>
    </source>
</reference>
<evidence type="ECO:0000313" key="1">
    <source>
        <dbReference type="EMBL" id="AGW40423.1"/>
    </source>
</evidence>
<dbReference type="AlphaFoldDB" id="U3PAE9"/>
<protein>
    <recommendedName>
        <fullName evidence="3">Fe-S cluster assembly protein HesB</fullName>
    </recommendedName>
</protein>
<dbReference type="SUPFAM" id="SSF89360">
    <property type="entry name" value="HesB-like domain"/>
    <property type="match status" value="1"/>
</dbReference>
<dbReference type="Gene3D" id="2.60.300.12">
    <property type="entry name" value="HesB-like domain"/>
    <property type="match status" value="1"/>
</dbReference>
<name>U3PAE9_LEIXC</name>
<dbReference type="KEGG" id="lxy:O159_01730"/>
<dbReference type="InterPro" id="IPR035903">
    <property type="entry name" value="HesB-like_dom_sf"/>
</dbReference>
<accession>U3PAE9</accession>
<evidence type="ECO:0000313" key="2">
    <source>
        <dbReference type="Proteomes" id="UP000016743"/>
    </source>
</evidence>
<dbReference type="eggNOG" id="COG0316">
    <property type="taxonomic scope" value="Bacteria"/>
</dbReference>
<dbReference type="EMBL" id="CP006734">
    <property type="protein sequence ID" value="AGW40423.1"/>
    <property type="molecule type" value="Genomic_DNA"/>
</dbReference>
<gene>
    <name evidence="1" type="ORF">O159_01730</name>
</gene>
<dbReference type="OrthoDB" id="4868950at2"/>
<sequence>MLTLTENASTIVKALTEQAPEAEAGLRISSENPESTRFAAAVAASPEPADQVVESSGARLFLGPKAAVALEDKVLDAAVDDQGAVSFVIGGLV</sequence>
<dbReference type="HOGENOM" id="CLU_173345_1_0_11"/>
<proteinExistence type="predicted"/>
<keyword evidence="2" id="KW-1185">Reference proteome</keyword>
<dbReference type="RefSeq" id="WP_021753870.1">
    <property type="nucleotide sequence ID" value="NC_022438.1"/>
</dbReference>